<dbReference type="GeneID" id="20821715"/>
<evidence type="ECO:0000313" key="2">
    <source>
        <dbReference type="EMBL" id="EGO58111.1"/>
    </source>
</evidence>
<evidence type="ECO:0000313" key="3">
    <source>
        <dbReference type="Proteomes" id="UP000008065"/>
    </source>
</evidence>
<accession>F8MJS4</accession>
<dbReference type="HOGENOM" id="CLU_3125461_0_0_1"/>
<proteinExistence type="predicted"/>
<dbReference type="EMBL" id="GL891304">
    <property type="protein sequence ID" value="EGO58111.1"/>
    <property type="molecule type" value="Genomic_DNA"/>
</dbReference>
<dbReference type="VEuPathDB" id="FungiDB:NEUTE1DRAFT_100984"/>
<dbReference type="KEGG" id="nte:NEUTE1DRAFT100984"/>
<organism evidence="2 3">
    <name type="scientific">Neurospora tetrasperma (strain FGSC 2508 / ATCC MYA-4615 / P0657)</name>
    <dbReference type="NCBI Taxonomy" id="510951"/>
    <lineage>
        <taxon>Eukaryota</taxon>
        <taxon>Fungi</taxon>
        <taxon>Dikarya</taxon>
        <taxon>Ascomycota</taxon>
        <taxon>Pezizomycotina</taxon>
        <taxon>Sordariomycetes</taxon>
        <taxon>Sordariomycetidae</taxon>
        <taxon>Sordariales</taxon>
        <taxon>Sordariaceae</taxon>
        <taxon>Neurospora</taxon>
    </lineage>
</organism>
<gene>
    <name evidence="2" type="ORF">NEUTE1DRAFT_100984</name>
</gene>
<reference evidence="3" key="1">
    <citation type="journal article" date="2011" name="Genetics">
        <title>Massive changes in genome architecture accompany the transition to self-fertility in the filamentous fungus Neurospora tetrasperma.</title>
        <authorList>
            <person name="Ellison C.E."/>
            <person name="Stajich J.E."/>
            <person name="Jacobson D.J."/>
            <person name="Natvig D.O."/>
            <person name="Lapidus A."/>
            <person name="Foster B."/>
            <person name="Aerts A."/>
            <person name="Riley R."/>
            <person name="Lindquist E.A."/>
            <person name="Grigoriev I.V."/>
            <person name="Taylor J.W."/>
        </authorList>
    </citation>
    <scope>NUCLEOTIDE SEQUENCE [LARGE SCALE GENOMIC DNA]</scope>
    <source>
        <strain evidence="3">FGSC 2508 / P0657</strain>
    </source>
</reference>
<name>F8MJS4_NEUT8</name>
<evidence type="ECO:0000256" key="1">
    <source>
        <dbReference type="SAM" id="MobiDB-lite"/>
    </source>
</evidence>
<feature type="region of interest" description="Disordered" evidence="1">
    <location>
        <begin position="30"/>
        <end position="50"/>
    </location>
</feature>
<sequence length="50" mass="5790">MFGVFTRRPSHDPTRCTNKVKSLPTAYTLREQQEWQPPRTGIPPRHIVSA</sequence>
<keyword evidence="3" id="KW-1185">Reference proteome</keyword>
<dbReference type="AlphaFoldDB" id="F8MJS4"/>
<dbReference type="RefSeq" id="XP_009851172.1">
    <property type="nucleotide sequence ID" value="XM_009852870.1"/>
</dbReference>
<dbReference type="Proteomes" id="UP000008065">
    <property type="component" value="Unassembled WGS sequence"/>
</dbReference>
<protein>
    <submittedName>
        <fullName evidence="2">Uncharacterized protein</fullName>
    </submittedName>
</protein>